<organism evidence="1 2">
    <name type="scientific">Didymella exigua CBS 183.55</name>
    <dbReference type="NCBI Taxonomy" id="1150837"/>
    <lineage>
        <taxon>Eukaryota</taxon>
        <taxon>Fungi</taxon>
        <taxon>Dikarya</taxon>
        <taxon>Ascomycota</taxon>
        <taxon>Pezizomycotina</taxon>
        <taxon>Dothideomycetes</taxon>
        <taxon>Pleosporomycetidae</taxon>
        <taxon>Pleosporales</taxon>
        <taxon>Pleosporineae</taxon>
        <taxon>Didymellaceae</taxon>
        <taxon>Didymella</taxon>
    </lineage>
</organism>
<name>A0A6A5R444_9PLEO</name>
<dbReference type="OrthoDB" id="3785861at2759"/>
<gene>
    <name evidence="1" type="ORF">M421DRAFT_10207</name>
</gene>
<accession>A0A6A5R444</accession>
<dbReference type="RefSeq" id="XP_033443108.1">
    <property type="nucleotide sequence ID" value="XM_033586719.1"/>
</dbReference>
<dbReference type="GeneID" id="54344365"/>
<dbReference type="EMBL" id="ML979014">
    <property type="protein sequence ID" value="KAF1922855.1"/>
    <property type="molecule type" value="Genomic_DNA"/>
</dbReference>
<proteinExistence type="predicted"/>
<keyword evidence="2" id="KW-1185">Reference proteome</keyword>
<protein>
    <submittedName>
        <fullName evidence="1">Uncharacterized protein</fullName>
    </submittedName>
</protein>
<evidence type="ECO:0000313" key="2">
    <source>
        <dbReference type="Proteomes" id="UP000800082"/>
    </source>
</evidence>
<dbReference type="AlphaFoldDB" id="A0A6A5R444"/>
<reference evidence="1" key="1">
    <citation type="journal article" date="2020" name="Stud. Mycol.">
        <title>101 Dothideomycetes genomes: a test case for predicting lifestyles and emergence of pathogens.</title>
        <authorList>
            <person name="Haridas S."/>
            <person name="Albert R."/>
            <person name="Binder M."/>
            <person name="Bloem J."/>
            <person name="Labutti K."/>
            <person name="Salamov A."/>
            <person name="Andreopoulos B."/>
            <person name="Baker S."/>
            <person name="Barry K."/>
            <person name="Bills G."/>
            <person name="Bluhm B."/>
            <person name="Cannon C."/>
            <person name="Castanera R."/>
            <person name="Culley D."/>
            <person name="Daum C."/>
            <person name="Ezra D."/>
            <person name="Gonzalez J."/>
            <person name="Henrissat B."/>
            <person name="Kuo A."/>
            <person name="Liang C."/>
            <person name="Lipzen A."/>
            <person name="Lutzoni F."/>
            <person name="Magnuson J."/>
            <person name="Mondo S."/>
            <person name="Nolan M."/>
            <person name="Ohm R."/>
            <person name="Pangilinan J."/>
            <person name="Park H.-J."/>
            <person name="Ramirez L."/>
            <person name="Alfaro M."/>
            <person name="Sun H."/>
            <person name="Tritt A."/>
            <person name="Yoshinaga Y."/>
            <person name="Zwiers L.-H."/>
            <person name="Turgeon B."/>
            <person name="Goodwin S."/>
            <person name="Spatafora J."/>
            <person name="Crous P."/>
            <person name="Grigoriev I."/>
        </authorList>
    </citation>
    <scope>NUCLEOTIDE SEQUENCE</scope>
    <source>
        <strain evidence="1">CBS 183.55</strain>
    </source>
</reference>
<dbReference type="Proteomes" id="UP000800082">
    <property type="component" value="Unassembled WGS sequence"/>
</dbReference>
<evidence type="ECO:0000313" key="1">
    <source>
        <dbReference type="EMBL" id="KAF1922855.1"/>
    </source>
</evidence>
<sequence length="366" mass="41490">MADEMKYAQAKESDRLADPEVCQKRERVRDIITFVKPAWYDFDCDYHEPGAFLDHQANTFYFFPSTALILLKSLPLRSYQFPRGSTLPQIHEGLAHRYNRENEDDPVFQTLEVLHLRECFGIQVPDHAHDEVIKIGLPDPDSVSDMGDEIPVAAWAAFDVNGEANLESWQCWFDLFQPSNGPTRQDAARLFDDWSWGVGPSSEARQSSQVSPCTRPRIQHVVPSDTNRTPCIRGGIGGDPDERHGTIRAEPGAQCCNDKAGHTYPKLSSENLSAHWLREHVSADTGSMKVLEKFPMYPGKRHLVAKQLSTDHACVRCGIPNPRIYRLARESRLQDMGTRGTATPMYERDVWWKERGHCLKNAEGDA</sequence>